<reference evidence="3" key="1">
    <citation type="submission" date="2014-01" db="EMBL/GenBank/DDBJ databases">
        <title>Biosynthesis of the 4-methylxoazoline-containing nonribosomal peptides, JBIR-34 and 35, in Streptomyces sp. Sp080513GE-23.</title>
        <authorList>
            <person name="Katsuyama Y."/>
            <person name="Muliandi A."/>
            <person name="Sone K."/>
            <person name="Izumikawa I."/>
            <person name="Moriya T."/>
            <person name="Hashimoto J."/>
            <person name="Kozone I."/>
            <person name="Takagi M."/>
            <person name="Shin-ya K."/>
            <person name="Ohnishi Y."/>
        </authorList>
    </citation>
    <scope>NUCLEOTIDE SEQUENCE</scope>
    <source>
        <strain evidence="3">Sp080513GE-23</strain>
    </source>
</reference>
<dbReference type="EMBL" id="AB902962">
    <property type="protein sequence ID" value="BAP16685.1"/>
    <property type="molecule type" value="Genomic_DNA"/>
</dbReference>
<dbReference type="InterPro" id="IPR029058">
    <property type="entry name" value="AB_hydrolase_fold"/>
</dbReference>
<dbReference type="GO" id="GO:0008610">
    <property type="term" value="P:lipid biosynthetic process"/>
    <property type="evidence" value="ECO:0007669"/>
    <property type="project" value="TreeGrafter"/>
</dbReference>
<dbReference type="Pfam" id="PF00975">
    <property type="entry name" value="Thioesterase"/>
    <property type="match status" value="1"/>
</dbReference>
<dbReference type="Gene3D" id="3.40.50.1820">
    <property type="entry name" value="alpha/beta hydrolase"/>
    <property type="match status" value="1"/>
</dbReference>
<evidence type="ECO:0000259" key="2">
    <source>
        <dbReference type="Pfam" id="PF00975"/>
    </source>
</evidence>
<evidence type="ECO:0000313" key="3">
    <source>
        <dbReference type="EMBL" id="BAP16685.1"/>
    </source>
</evidence>
<feature type="domain" description="Thioesterase" evidence="2">
    <location>
        <begin position="18"/>
        <end position="224"/>
    </location>
</feature>
<dbReference type="InterPro" id="IPR012223">
    <property type="entry name" value="TEII"/>
</dbReference>
<evidence type="ECO:0000256" key="1">
    <source>
        <dbReference type="ARBA" id="ARBA00007169"/>
    </source>
</evidence>
<dbReference type="InterPro" id="IPR001031">
    <property type="entry name" value="Thioesterase"/>
</dbReference>
<accession>A0A077JC92</accession>
<proteinExistence type="inferred from homology"/>
<name>A0A077JC92_9ACTN</name>
<protein>
    <submittedName>
        <fullName evidence="3">Thioesterase</fullName>
    </submittedName>
</protein>
<dbReference type="SUPFAM" id="SSF53474">
    <property type="entry name" value="alpha/beta-Hydrolases"/>
    <property type="match status" value="1"/>
</dbReference>
<organism evidence="3">
    <name type="scientific">Streptomyces sp. Sp080513GE-23</name>
    <dbReference type="NCBI Taxonomy" id="630397"/>
    <lineage>
        <taxon>Bacteria</taxon>
        <taxon>Bacillati</taxon>
        <taxon>Actinomycetota</taxon>
        <taxon>Actinomycetes</taxon>
        <taxon>Kitasatosporales</taxon>
        <taxon>Streptomycetaceae</taxon>
        <taxon>Streptomyces</taxon>
    </lineage>
</organism>
<gene>
    <name evidence="3" type="primary">fmoB</name>
</gene>
<dbReference type="AlphaFoldDB" id="A0A077JC92"/>
<dbReference type="PANTHER" id="PTHR11487">
    <property type="entry name" value="THIOESTERASE"/>
    <property type="match status" value="1"/>
</dbReference>
<sequence length="246" mass="26503">MTYLRTWTEDVPTARPVLLCLPQAGAGALQFQNWQLRLGSRATVCAVQLPGREDRWGDPAPSGIAEVVETVVAELADAGLLGRPLVVFGDSFGGLLAYELARAVGPAALVVCVCRAPVHWTRQGGLDDDDVEQLASASVEGSSLPSELVAEMREIAGEVLRRDAVLSTTFRIPPDAEPLRCPVYAWGAVHDEKVTPAQLDDWREVTVGPLHRHDFDGGHRISREDPLALLGALSEVLSDLAEEEPS</sequence>
<comment type="similarity">
    <text evidence="1">Belongs to the thioesterase family.</text>
</comment>
<dbReference type="PANTHER" id="PTHR11487:SF0">
    <property type="entry name" value="S-ACYL FATTY ACID SYNTHASE THIOESTERASE, MEDIUM CHAIN"/>
    <property type="match status" value="1"/>
</dbReference>